<dbReference type="InterPro" id="IPR013783">
    <property type="entry name" value="Ig-like_fold"/>
</dbReference>
<dbReference type="OrthoDB" id="6343941at2759"/>
<dbReference type="AlphaFoldDB" id="A0A9N9MI85"/>
<dbReference type="Gene3D" id="2.60.40.10">
    <property type="entry name" value="Immunoglobulins"/>
    <property type="match status" value="2"/>
</dbReference>
<dbReference type="FunFam" id="2.60.40.10:FF:000437">
    <property type="entry name" value="Beat-IIIc, isoform A"/>
    <property type="match status" value="1"/>
</dbReference>
<dbReference type="SUPFAM" id="SSF48726">
    <property type="entry name" value="Immunoglobulin"/>
    <property type="match status" value="1"/>
</dbReference>
<feature type="domain" description="Ig-like" evidence="1">
    <location>
        <begin position="37"/>
        <end position="121"/>
    </location>
</feature>
<evidence type="ECO:0000313" key="3">
    <source>
        <dbReference type="Proteomes" id="UP001152799"/>
    </source>
</evidence>
<evidence type="ECO:0000259" key="1">
    <source>
        <dbReference type="PROSITE" id="PS50835"/>
    </source>
</evidence>
<dbReference type="EMBL" id="OU892278">
    <property type="protein sequence ID" value="CAG9764216.1"/>
    <property type="molecule type" value="Genomic_DNA"/>
</dbReference>
<dbReference type="SMART" id="SM00409">
    <property type="entry name" value="IG"/>
    <property type="match status" value="1"/>
</dbReference>
<sequence length="284" mass="32370">MESSYNQWILFIFSSFIIGMKSLKEIEVKIPSAVQVGETITLQCNYDLEGEPLYTVKWYKGTREFYRFIPKELPNTKVFALPGIDVDLSKSTPNEVVLRNVQSEVTGRYKCEVSSDAPNFDTKFNSGYMYVVDAPLDDPSLLIEKNYVDIGDFISGNCTTLPSYPATNVSWYLNGIRIPESFSRKLEVEPEFLSSRRKHYVMISGVELQIMESTFQEGKAALSCVASLFNIYRGERKAILEEAKPRPKPSSVLSPRDDRSESQRLEIPSLQILIIVLLLMHVHR</sequence>
<dbReference type="PANTHER" id="PTHR21261">
    <property type="entry name" value="BEAT PROTEIN"/>
    <property type="match status" value="1"/>
</dbReference>
<dbReference type="PROSITE" id="PS50835">
    <property type="entry name" value="IG_LIKE"/>
    <property type="match status" value="2"/>
</dbReference>
<feature type="domain" description="Ig-like" evidence="1">
    <location>
        <begin position="139"/>
        <end position="227"/>
    </location>
</feature>
<reference evidence="2" key="1">
    <citation type="submission" date="2022-01" db="EMBL/GenBank/DDBJ databases">
        <authorList>
            <person name="King R."/>
        </authorList>
    </citation>
    <scope>NUCLEOTIDE SEQUENCE</scope>
</reference>
<name>A0A9N9MI85_9CUCU</name>
<dbReference type="Proteomes" id="UP001152799">
    <property type="component" value="Chromosome 2"/>
</dbReference>
<dbReference type="InterPro" id="IPR007110">
    <property type="entry name" value="Ig-like_dom"/>
</dbReference>
<evidence type="ECO:0000313" key="2">
    <source>
        <dbReference type="EMBL" id="CAG9764216.1"/>
    </source>
</evidence>
<organism evidence="2 3">
    <name type="scientific">Ceutorhynchus assimilis</name>
    <name type="common">cabbage seed weevil</name>
    <dbReference type="NCBI Taxonomy" id="467358"/>
    <lineage>
        <taxon>Eukaryota</taxon>
        <taxon>Metazoa</taxon>
        <taxon>Ecdysozoa</taxon>
        <taxon>Arthropoda</taxon>
        <taxon>Hexapoda</taxon>
        <taxon>Insecta</taxon>
        <taxon>Pterygota</taxon>
        <taxon>Neoptera</taxon>
        <taxon>Endopterygota</taxon>
        <taxon>Coleoptera</taxon>
        <taxon>Polyphaga</taxon>
        <taxon>Cucujiformia</taxon>
        <taxon>Curculionidae</taxon>
        <taxon>Ceutorhynchinae</taxon>
        <taxon>Ceutorhynchus</taxon>
    </lineage>
</organism>
<dbReference type="InterPro" id="IPR036179">
    <property type="entry name" value="Ig-like_dom_sf"/>
</dbReference>
<dbReference type="PANTHER" id="PTHR21261:SF15">
    <property type="entry name" value="BEATEN PATH IIIA, ISOFORM D-RELATED"/>
    <property type="match status" value="1"/>
</dbReference>
<proteinExistence type="predicted"/>
<gene>
    <name evidence="2" type="ORF">CEUTPL_LOCUS4860</name>
</gene>
<dbReference type="InterPro" id="IPR003599">
    <property type="entry name" value="Ig_sub"/>
</dbReference>
<protein>
    <recommendedName>
        <fullName evidence="1">Ig-like domain-containing protein</fullName>
    </recommendedName>
</protein>
<accession>A0A9N9MI85</accession>
<dbReference type="Pfam" id="PF13927">
    <property type="entry name" value="Ig_3"/>
    <property type="match status" value="1"/>
</dbReference>
<keyword evidence="3" id="KW-1185">Reference proteome</keyword>